<evidence type="ECO:0000256" key="1">
    <source>
        <dbReference type="SAM" id="MobiDB-lite"/>
    </source>
</evidence>
<gene>
    <name evidence="2" type="ORF">P7K49_006028</name>
</gene>
<comment type="caution">
    <text evidence="2">The sequence shown here is derived from an EMBL/GenBank/DDBJ whole genome shotgun (WGS) entry which is preliminary data.</text>
</comment>
<feature type="region of interest" description="Disordered" evidence="1">
    <location>
        <begin position="69"/>
        <end position="135"/>
    </location>
</feature>
<dbReference type="SUPFAM" id="SSF57716">
    <property type="entry name" value="Glucocorticoid receptor-like (DNA-binding domain)"/>
    <property type="match status" value="1"/>
</dbReference>
<evidence type="ECO:0000313" key="2">
    <source>
        <dbReference type="EMBL" id="KAK2115402.1"/>
    </source>
</evidence>
<keyword evidence="3" id="KW-1185">Reference proteome</keyword>
<dbReference type="Gene3D" id="2.10.110.10">
    <property type="entry name" value="Cysteine Rich Protein"/>
    <property type="match status" value="1"/>
</dbReference>
<organism evidence="2 3">
    <name type="scientific">Saguinus oedipus</name>
    <name type="common">Cotton-top tamarin</name>
    <name type="synonym">Oedipomidas oedipus</name>
    <dbReference type="NCBI Taxonomy" id="9490"/>
    <lineage>
        <taxon>Eukaryota</taxon>
        <taxon>Metazoa</taxon>
        <taxon>Chordata</taxon>
        <taxon>Craniata</taxon>
        <taxon>Vertebrata</taxon>
        <taxon>Euteleostomi</taxon>
        <taxon>Mammalia</taxon>
        <taxon>Eutheria</taxon>
        <taxon>Euarchontoglires</taxon>
        <taxon>Primates</taxon>
        <taxon>Haplorrhini</taxon>
        <taxon>Platyrrhini</taxon>
        <taxon>Cebidae</taxon>
        <taxon>Callitrichinae</taxon>
        <taxon>Saguinus</taxon>
    </lineage>
</organism>
<dbReference type="EMBL" id="JASSZA010000003">
    <property type="protein sequence ID" value="KAK2115402.1"/>
    <property type="molecule type" value="Genomic_DNA"/>
</dbReference>
<accession>A0ABQ9W4T8</accession>
<dbReference type="Proteomes" id="UP001266305">
    <property type="component" value="Unassembled WGS sequence"/>
</dbReference>
<evidence type="ECO:0008006" key="4">
    <source>
        <dbReference type="Google" id="ProtNLM"/>
    </source>
</evidence>
<protein>
    <recommendedName>
        <fullName evidence="4">Actin-binding LIM protein 2</fullName>
    </recommendedName>
</protein>
<reference evidence="2 3" key="1">
    <citation type="submission" date="2023-05" db="EMBL/GenBank/DDBJ databases">
        <title>B98-5 Cell Line De Novo Hybrid Assembly: An Optical Mapping Approach.</title>
        <authorList>
            <person name="Kananen K."/>
            <person name="Auerbach J.A."/>
            <person name="Kautto E."/>
            <person name="Blachly J.S."/>
        </authorList>
    </citation>
    <scope>NUCLEOTIDE SEQUENCE [LARGE SCALE GENOMIC DNA]</scope>
    <source>
        <strain evidence="2">B95-8</strain>
        <tissue evidence="2">Cell line</tissue>
    </source>
</reference>
<dbReference type="InterPro" id="IPR051618">
    <property type="entry name" value="Actin-binding_LIM"/>
</dbReference>
<feature type="compositionally biased region" description="Pro residues" evidence="1">
    <location>
        <begin position="80"/>
        <end position="89"/>
    </location>
</feature>
<dbReference type="PANTHER" id="PTHR24213:SF6">
    <property type="entry name" value="ACTIN-BINDING LIM PROTEIN 2"/>
    <property type="match status" value="1"/>
</dbReference>
<sequence length="135" mass="14214">MAAVLAEERVLVPAAEVSQPQAAPSPLEKSPSTAILCNTCGNVCKGEVLRVQNKYFHIKCFVCKGERPRPLAAWPRPRSLAPPPKPGPAPRQSGPAPRSLAPQTGLPAAIPGPQNVPGKLRLGLGYPRTLQGQSS</sequence>
<dbReference type="PANTHER" id="PTHR24213">
    <property type="entry name" value="ACTIN-BINDING LIM PROTEIN"/>
    <property type="match status" value="1"/>
</dbReference>
<proteinExistence type="predicted"/>
<name>A0ABQ9W4T8_SAGOE</name>
<feature type="compositionally biased region" description="Low complexity" evidence="1">
    <location>
        <begin position="70"/>
        <end position="79"/>
    </location>
</feature>
<evidence type="ECO:0000313" key="3">
    <source>
        <dbReference type="Proteomes" id="UP001266305"/>
    </source>
</evidence>